<organism evidence="2">
    <name type="scientific">marine sediment metagenome</name>
    <dbReference type="NCBI Taxonomy" id="412755"/>
    <lineage>
        <taxon>unclassified sequences</taxon>
        <taxon>metagenomes</taxon>
        <taxon>ecological metagenomes</taxon>
    </lineage>
</organism>
<evidence type="ECO:0000256" key="1">
    <source>
        <dbReference type="SAM" id="MobiDB-lite"/>
    </source>
</evidence>
<sequence>AEDSGEDSGAAYIFTPEPDEDESVLPGEEVTTEAAATDAGATEEVAEL</sequence>
<dbReference type="EMBL" id="LAZR01040519">
    <property type="protein sequence ID" value="KKL14282.1"/>
    <property type="molecule type" value="Genomic_DNA"/>
</dbReference>
<protein>
    <submittedName>
        <fullName evidence="2">Uncharacterized protein</fullName>
    </submittedName>
</protein>
<proteinExistence type="predicted"/>
<name>A0A0F9BKF5_9ZZZZ</name>
<reference evidence="2" key="1">
    <citation type="journal article" date="2015" name="Nature">
        <title>Complex archaea that bridge the gap between prokaryotes and eukaryotes.</title>
        <authorList>
            <person name="Spang A."/>
            <person name="Saw J.H."/>
            <person name="Jorgensen S.L."/>
            <person name="Zaremba-Niedzwiedzka K."/>
            <person name="Martijn J."/>
            <person name="Lind A.E."/>
            <person name="van Eijk R."/>
            <person name="Schleper C."/>
            <person name="Guy L."/>
            <person name="Ettema T.J."/>
        </authorList>
    </citation>
    <scope>NUCLEOTIDE SEQUENCE</scope>
</reference>
<accession>A0A0F9BKF5</accession>
<comment type="caution">
    <text evidence="2">The sequence shown here is derived from an EMBL/GenBank/DDBJ whole genome shotgun (WGS) entry which is preliminary data.</text>
</comment>
<gene>
    <name evidence="2" type="ORF">LCGC14_2517310</name>
</gene>
<feature type="non-terminal residue" evidence="2">
    <location>
        <position position="1"/>
    </location>
</feature>
<evidence type="ECO:0000313" key="2">
    <source>
        <dbReference type="EMBL" id="KKL14282.1"/>
    </source>
</evidence>
<dbReference type="AlphaFoldDB" id="A0A0F9BKF5"/>
<feature type="region of interest" description="Disordered" evidence="1">
    <location>
        <begin position="1"/>
        <end position="26"/>
    </location>
</feature>